<dbReference type="Pfam" id="PF10934">
    <property type="entry name" value="Sheath_initiator"/>
    <property type="match status" value="1"/>
</dbReference>
<evidence type="ECO:0000313" key="1">
    <source>
        <dbReference type="EMBL" id="BBI31459.1"/>
    </source>
</evidence>
<dbReference type="RefSeq" id="WP_130605293.1">
    <property type="nucleotide sequence ID" value="NZ_AP019400.1"/>
</dbReference>
<organism evidence="1 2">
    <name type="scientific">Cohnella abietis</name>
    <dbReference type="NCBI Taxonomy" id="2507935"/>
    <lineage>
        <taxon>Bacteria</taxon>
        <taxon>Bacillati</taxon>
        <taxon>Bacillota</taxon>
        <taxon>Bacilli</taxon>
        <taxon>Bacillales</taxon>
        <taxon>Paenibacillaceae</taxon>
        <taxon>Cohnella</taxon>
    </lineage>
</organism>
<reference evidence="1 2" key="1">
    <citation type="submission" date="2019-01" db="EMBL/GenBank/DDBJ databases">
        <title>Complete genome sequence of Cohnella hallensis HS21 isolated from Korean fir (Abies koreana) rhizospheric soil.</title>
        <authorList>
            <person name="Jiang L."/>
            <person name="Kang S.W."/>
            <person name="Kim S."/>
            <person name="Jung J."/>
            <person name="Kim C.Y."/>
            <person name="Kim D.H."/>
            <person name="Kim S.W."/>
            <person name="Lee J."/>
        </authorList>
    </citation>
    <scope>NUCLEOTIDE SEQUENCE [LARGE SCALE GENOMIC DNA]</scope>
    <source>
        <strain evidence="1 2">HS21</strain>
    </source>
</reference>
<dbReference type="AlphaFoldDB" id="A0A3T1D0B3"/>
<proteinExistence type="predicted"/>
<dbReference type="InterPro" id="IPR020288">
    <property type="entry name" value="Sheath_initiator"/>
</dbReference>
<dbReference type="EMBL" id="AP019400">
    <property type="protein sequence ID" value="BBI31459.1"/>
    <property type="molecule type" value="Genomic_DNA"/>
</dbReference>
<keyword evidence="2" id="KW-1185">Reference proteome</keyword>
<dbReference type="KEGG" id="cohn:KCTCHS21_08580"/>
<name>A0A3T1D0B3_9BACL</name>
<protein>
    <submittedName>
        <fullName evidence="1">Phage-like element PBSX protein XkdS</fullName>
    </submittedName>
</protein>
<gene>
    <name evidence="1" type="primary">xkdS</name>
    <name evidence="1" type="ORF">KCTCHS21_08580</name>
</gene>
<dbReference type="OrthoDB" id="89089at2"/>
<accession>A0A3T1D0B3</accession>
<evidence type="ECO:0000313" key="2">
    <source>
        <dbReference type="Proteomes" id="UP000289856"/>
    </source>
</evidence>
<dbReference type="Proteomes" id="UP000289856">
    <property type="component" value="Chromosome"/>
</dbReference>
<sequence length="149" mass="17083">MANLFPNINLPEEQIEEVSQNVSFGRSWRFDYNAGEFVMTPTGIVAVSAGTDAWLEWCKKALQTERYVYLIYSQNYGQEFNDLIRSNLPSSAIEAEIQRITTETLMIDPRTARVDGFSYQWEEECCYYTCVISNIYEEVATIQGSVVNS</sequence>